<dbReference type="OMA" id="NANCPIH"/>
<gene>
    <name evidence="3" type="ORF">DAPPUDRAFT_315108</name>
</gene>
<feature type="chain" id="PRO_5003240109" description="Chitin-binding type-2 domain-containing protein" evidence="1">
    <location>
        <begin position="25"/>
        <end position="87"/>
    </location>
</feature>
<protein>
    <recommendedName>
        <fullName evidence="2">Chitin-binding type-2 domain-containing protein</fullName>
    </recommendedName>
</protein>
<proteinExistence type="predicted"/>
<dbReference type="InParanoid" id="E9G8R8"/>
<dbReference type="AlphaFoldDB" id="E9G8R8"/>
<dbReference type="PROSITE" id="PS50940">
    <property type="entry name" value="CHIT_BIND_II"/>
    <property type="match status" value="1"/>
</dbReference>
<dbReference type="OrthoDB" id="6020543at2759"/>
<keyword evidence="1" id="KW-0732">Signal</keyword>
<dbReference type="EMBL" id="GL732535">
    <property type="protein sequence ID" value="EFX84019.1"/>
    <property type="molecule type" value="Genomic_DNA"/>
</dbReference>
<dbReference type="HOGENOM" id="CLU_167799_1_0_1"/>
<dbReference type="SMART" id="SM00494">
    <property type="entry name" value="ChtBD2"/>
    <property type="match status" value="1"/>
</dbReference>
<dbReference type="Gene3D" id="2.170.140.10">
    <property type="entry name" value="Chitin binding domain"/>
    <property type="match status" value="1"/>
</dbReference>
<evidence type="ECO:0000259" key="2">
    <source>
        <dbReference type="PROSITE" id="PS50940"/>
    </source>
</evidence>
<dbReference type="InterPro" id="IPR002557">
    <property type="entry name" value="Chitin-bd_dom"/>
</dbReference>
<dbReference type="KEGG" id="dpx:DAPPUDRAFT_315108"/>
<feature type="domain" description="Chitin-binding type-2" evidence="2">
    <location>
        <begin position="27"/>
        <end position="85"/>
    </location>
</feature>
<name>E9G8R8_DAPPU</name>
<evidence type="ECO:0000256" key="1">
    <source>
        <dbReference type="SAM" id="SignalP"/>
    </source>
</evidence>
<evidence type="ECO:0000313" key="3">
    <source>
        <dbReference type="EMBL" id="EFX84019.1"/>
    </source>
</evidence>
<accession>E9G8R8</accession>
<feature type="signal peptide" evidence="1">
    <location>
        <begin position="1"/>
        <end position="24"/>
    </location>
</feature>
<dbReference type="GO" id="GO:0005576">
    <property type="term" value="C:extracellular region"/>
    <property type="evidence" value="ECO:0007669"/>
    <property type="project" value="InterPro"/>
</dbReference>
<dbReference type="GO" id="GO:0008061">
    <property type="term" value="F:chitin binding"/>
    <property type="evidence" value="ECO:0007669"/>
    <property type="project" value="InterPro"/>
</dbReference>
<reference evidence="3 4" key="1">
    <citation type="journal article" date="2011" name="Science">
        <title>The ecoresponsive genome of Daphnia pulex.</title>
        <authorList>
            <person name="Colbourne J.K."/>
            <person name="Pfrender M.E."/>
            <person name="Gilbert D."/>
            <person name="Thomas W.K."/>
            <person name="Tucker A."/>
            <person name="Oakley T.H."/>
            <person name="Tokishita S."/>
            <person name="Aerts A."/>
            <person name="Arnold G.J."/>
            <person name="Basu M.K."/>
            <person name="Bauer D.J."/>
            <person name="Caceres C.E."/>
            <person name="Carmel L."/>
            <person name="Casola C."/>
            <person name="Choi J.H."/>
            <person name="Detter J.C."/>
            <person name="Dong Q."/>
            <person name="Dusheyko S."/>
            <person name="Eads B.D."/>
            <person name="Frohlich T."/>
            <person name="Geiler-Samerotte K.A."/>
            <person name="Gerlach D."/>
            <person name="Hatcher P."/>
            <person name="Jogdeo S."/>
            <person name="Krijgsveld J."/>
            <person name="Kriventseva E.V."/>
            <person name="Kultz D."/>
            <person name="Laforsch C."/>
            <person name="Lindquist E."/>
            <person name="Lopez J."/>
            <person name="Manak J.R."/>
            <person name="Muller J."/>
            <person name="Pangilinan J."/>
            <person name="Patwardhan R.P."/>
            <person name="Pitluck S."/>
            <person name="Pritham E.J."/>
            <person name="Rechtsteiner A."/>
            <person name="Rho M."/>
            <person name="Rogozin I.B."/>
            <person name="Sakarya O."/>
            <person name="Salamov A."/>
            <person name="Schaack S."/>
            <person name="Shapiro H."/>
            <person name="Shiga Y."/>
            <person name="Skalitzky C."/>
            <person name="Smith Z."/>
            <person name="Souvorov A."/>
            <person name="Sung W."/>
            <person name="Tang Z."/>
            <person name="Tsuchiya D."/>
            <person name="Tu H."/>
            <person name="Vos H."/>
            <person name="Wang M."/>
            <person name="Wolf Y.I."/>
            <person name="Yamagata H."/>
            <person name="Yamada T."/>
            <person name="Ye Y."/>
            <person name="Shaw J.R."/>
            <person name="Andrews J."/>
            <person name="Crease T.J."/>
            <person name="Tang H."/>
            <person name="Lucas S.M."/>
            <person name="Robertson H.M."/>
            <person name="Bork P."/>
            <person name="Koonin E.V."/>
            <person name="Zdobnov E.M."/>
            <person name="Grigoriev I.V."/>
            <person name="Lynch M."/>
            <person name="Boore J.L."/>
        </authorList>
    </citation>
    <scope>NUCLEOTIDE SEQUENCE [LARGE SCALE GENOMIC DNA]</scope>
</reference>
<dbReference type="Proteomes" id="UP000000305">
    <property type="component" value="Unassembled WGS sequence"/>
</dbReference>
<dbReference type="InterPro" id="IPR036508">
    <property type="entry name" value="Chitin-bd_dom_sf"/>
</dbReference>
<dbReference type="SUPFAM" id="SSF57625">
    <property type="entry name" value="Invertebrate chitin-binding proteins"/>
    <property type="match status" value="1"/>
</dbReference>
<dbReference type="Pfam" id="PF01607">
    <property type="entry name" value="CBM_14"/>
    <property type="match status" value="1"/>
</dbReference>
<sequence>MKITLPLAFILFAVLMAAMPGSLGAPEGTCPETDVTTVYLPDDAHCEWFYICSNGNPVRQSCPPGMDWNRSISVCDYPGNANCPIHY</sequence>
<organism evidence="3 4">
    <name type="scientific">Daphnia pulex</name>
    <name type="common">Water flea</name>
    <dbReference type="NCBI Taxonomy" id="6669"/>
    <lineage>
        <taxon>Eukaryota</taxon>
        <taxon>Metazoa</taxon>
        <taxon>Ecdysozoa</taxon>
        <taxon>Arthropoda</taxon>
        <taxon>Crustacea</taxon>
        <taxon>Branchiopoda</taxon>
        <taxon>Diplostraca</taxon>
        <taxon>Cladocera</taxon>
        <taxon>Anomopoda</taxon>
        <taxon>Daphniidae</taxon>
        <taxon>Daphnia</taxon>
    </lineage>
</organism>
<keyword evidence="4" id="KW-1185">Reference proteome</keyword>
<evidence type="ECO:0000313" key="4">
    <source>
        <dbReference type="Proteomes" id="UP000000305"/>
    </source>
</evidence>
<dbReference type="PhylomeDB" id="E9G8R8"/>